<evidence type="ECO:0000256" key="11">
    <source>
        <dbReference type="ARBA" id="ARBA00023246"/>
    </source>
</evidence>
<dbReference type="PANTHER" id="PTHR10078:SF30">
    <property type="entry name" value="INTERLEUKIN-1 BETA"/>
    <property type="match status" value="1"/>
</dbReference>
<evidence type="ECO:0000256" key="10">
    <source>
        <dbReference type="ARBA" id="ARBA00023228"/>
    </source>
</evidence>
<dbReference type="PANTHER" id="PTHR10078">
    <property type="entry name" value="INTERLEUKIN-1 FAMILY MEMBER"/>
    <property type="match status" value="1"/>
</dbReference>
<dbReference type="GO" id="GO:0042119">
    <property type="term" value="P:neutrophil activation"/>
    <property type="evidence" value="ECO:0007669"/>
    <property type="project" value="TreeGrafter"/>
</dbReference>
<dbReference type="GO" id="GO:0019221">
    <property type="term" value="P:cytokine-mediated signaling pathway"/>
    <property type="evidence" value="ECO:0007669"/>
    <property type="project" value="TreeGrafter"/>
</dbReference>
<keyword evidence="9" id="KW-0395">Inflammatory response</keyword>
<evidence type="ECO:0000256" key="12">
    <source>
        <dbReference type="RuleBase" id="RU003753"/>
    </source>
</evidence>
<dbReference type="GO" id="GO:1901222">
    <property type="term" value="P:regulation of non-canonical NF-kappaB signal transduction"/>
    <property type="evidence" value="ECO:0007669"/>
    <property type="project" value="TreeGrafter"/>
</dbReference>
<evidence type="ECO:0000256" key="7">
    <source>
        <dbReference type="ARBA" id="ARBA00022525"/>
    </source>
</evidence>
<proteinExistence type="inferred from homology"/>
<evidence type="ECO:0000313" key="13">
    <source>
        <dbReference type="Proteomes" id="UP000515129"/>
    </source>
</evidence>
<dbReference type="Pfam" id="PF00340">
    <property type="entry name" value="IL1"/>
    <property type="match status" value="1"/>
</dbReference>
<organism evidence="13 14">
    <name type="scientific">Carassius auratus</name>
    <name type="common">Goldfish</name>
    <dbReference type="NCBI Taxonomy" id="7957"/>
    <lineage>
        <taxon>Eukaryota</taxon>
        <taxon>Metazoa</taxon>
        <taxon>Chordata</taxon>
        <taxon>Craniata</taxon>
        <taxon>Vertebrata</taxon>
        <taxon>Euteleostomi</taxon>
        <taxon>Actinopterygii</taxon>
        <taxon>Neopterygii</taxon>
        <taxon>Teleostei</taxon>
        <taxon>Ostariophysi</taxon>
        <taxon>Cypriniformes</taxon>
        <taxon>Cyprinidae</taxon>
        <taxon>Cyprininae</taxon>
        <taxon>Carassius</taxon>
    </lineage>
</organism>
<dbReference type="PRINTS" id="PR01359">
    <property type="entry name" value="INTRLEUKIN1B"/>
</dbReference>
<sequence length="238" mass="27092">MPCQCDIQEDFKLEMSSHPHSMRQVVNIIIAVERLKHIKEIAPGKICEDALLSFFLENVIEERMVNVAPTYNKTRQTLQCTVCDKYKKTLVQSNKQSDPLHLKAVTLSAGTMQYKVQFSMSTYISSATPKDAQPVCLEISNSNLYLACTQSDGSSPALILKEVKGPLNTIKTDDPNGNDSLLFFRKETGTAYNTFESVKFPGWFITTAFDDWEKVEMYQRPTERILDFTLEDQKLIRT</sequence>
<dbReference type="SMART" id="SM00125">
    <property type="entry name" value="IL1"/>
    <property type="match status" value="1"/>
</dbReference>
<dbReference type="OrthoDB" id="9449069at2759"/>
<keyword evidence="11" id="KW-0497">Mitogen</keyword>
<gene>
    <name evidence="14" type="primary">LOC113054687</name>
</gene>
<dbReference type="GO" id="GO:0005149">
    <property type="term" value="F:interleukin-1 receptor binding"/>
    <property type="evidence" value="ECO:0007669"/>
    <property type="project" value="UniProtKB-UniRule"/>
</dbReference>
<dbReference type="GO" id="GO:0051781">
    <property type="term" value="P:positive regulation of cell division"/>
    <property type="evidence" value="ECO:0007669"/>
    <property type="project" value="UniProtKB-KW"/>
</dbReference>
<dbReference type="GO" id="GO:0005125">
    <property type="term" value="F:cytokine activity"/>
    <property type="evidence" value="ECO:0007669"/>
    <property type="project" value="UniProtKB-UniRule"/>
</dbReference>
<dbReference type="AlphaFoldDB" id="A0A6P6KV35"/>
<keyword evidence="6" id="KW-0202">Cytokine</keyword>
<dbReference type="GO" id="GO:0048246">
    <property type="term" value="P:macrophage chemotaxis"/>
    <property type="evidence" value="ECO:0007669"/>
    <property type="project" value="TreeGrafter"/>
</dbReference>
<evidence type="ECO:0000256" key="4">
    <source>
        <dbReference type="ARBA" id="ARBA00010448"/>
    </source>
</evidence>
<evidence type="ECO:0000256" key="6">
    <source>
        <dbReference type="ARBA" id="ARBA00022514"/>
    </source>
</evidence>
<comment type="similarity">
    <text evidence="4 12">Belongs to the IL-1 family.</text>
</comment>
<dbReference type="GO" id="GO:0001660">
    <property type="term" value="P:fever generation"/>
    <property type="evidence" value="ECO:0007669"/>
    <property type="project" value="UniProtKB-KW"/>
</dbReference>
<dbReference type="GO" id="GO:0006955">
    <property type="term" value="P:immune response"/>
    <property type="evidence" value="ECO:0007669"/>
    <property type="project" value="InterPro"/>
</dbReference>
<protein>
    <recommendedName>
        <fullName evidence="12">Interleukin-1</fullName>
    </recommendedName>
</protein>
<evidence type="ECO:0000256" key="8">
    <source>
        <dbReference type="ARBA" id="ARBA00022620"/>
    </source>
</evidence>
<dbReference type="GeneID" id="113054687"/>
<comment type="subcellular location">
    <subcellularLocation>
        <location evidence="2">Cytoplasm</location>
        <location evidence="2">Cytosol</location>
    </subcellularLocation>
    <subcellularLocation>
        <location evidence="1">Lysosome</location>
    </subcellularLocation>
    <subcellularLocation>
        <location evidence="3">Secreted</location>
        <location evidence="3">Extracellular exosome</location>
    </subcellularLocation>
</comment>
<dbReference type="GO" id="GO:0005615">
    <property type="term" value="C:extracellular space"/>
    <property type="evidence" value="ECO:0007669"/>
    <property type="project" value="UniProtKB-KW"/>
</dbReference>
<dbReference type="GO" id="GO:0005764">
    <property type="term" value="C:lysosome"/>
    <property type="evidence" value="ECO:0007669"/>
    <property type="project" value="UniProtKB-SubCell"/>
</dbReference>
<keyword evidence="8" id="KW-0666">Pyrogen</keyword>
<name>A0A6P6KV35_CARAU</name>
<dbReference type="InterPro" id="IPR008996">
    <property type="entry name" value="IL1/FGF"/>
</dbReference>
<accession>A0A6P6KV35</accession>
<keyword evidence="13" id="KW-1185">Reference proteome</keyword>
<dbReference type="RefSeq" id="XP_026076170.1">
    <property type="nucleotide sequence ID" value="XM_026220385.1"/>
</dbReference>
<keyword evidence="10" id="KW-0458">Lysosome</keyword>
<dbReference type="GO" id="GO:0010628">
    <property type="term" value="P:positive regulation of gene expression"/>
    <property type="evidence" value="ECO:0007669"/>
    <property type="project" value="TreeGrafter"/>
</dbReference>
<reference evidence="14" key="1">
    <citation type="submission" date="2025-08" db="UniProtKB">
        <authorList>
            <consortium name="RefSeq"/>
        </authorList>
    </citation>
    <scope>IDENTIFICATION</scope>
    <source>
        <strain evidence="14">Wakin</strain>
        <tissue evidence="14">Muscle</tissue>
    </source>
</reference>
<dbReference type="SUPFAM" id="SSF50353">
    <property type="entry name" value="Cytokine"/>
    <property type="match status" value="1"/>
</dbReference>
<keyword evidence="5" id="KW-0963">Cytoplasm</keyword>
<keyword evidence="7 12" id="KW-0964">Secreted</keyword>
<evidence type="ECO:0000256" key="2">
    <source>
        <dbReference type="ARBA" id="ARBA00004514"/>
    </source>
</evidence>
<dbReference type="InterPro" id="IPR000975">
    <property type="entry name" value="IL-1_fam"/>
</dbReference>
<dbReference type="PRINTS" id="PR01357">
    <property type="entry name" value="INTRLEUKN1AB"/>
</dbReference>
<dbReference type="PRINTS" id="PR00264">
    <property type="entry name" value="INTERLEUKIN1"/>
</dbReference>
<dbReference type="GO" id="GO:0071222">
    <property type="term" value="P:cellular response to lipopolysaccharide"/>
    <property type="evidence" value="ECO:0007669"/>
    <property type="project" value="TreeGrafter"/>
</dbReference>
<evidence type="ECO:0000256" key="9">
    <source>
        <dbReference type="ARBA" id="ARBA00023198"/>
    </source>
</evidence>
<dbReference type="GO" id="GO:0005829">
    <property type="term" value="C:cytosol"/>
    <property type="evidence" value="ECO:0007669"/>
    <property type="project" value="UniProtKB-SubCell"/>
</dbReference>
<dbReference type="Gene3D" id="2.80.10.50">
    <property type="match status" value="1"/>
</dbReference>
<evidence type="ECO:0000313" key="14">
    <source>
        <dbReference type="RefSeq" id="XP_026076170.1"/>
    </source>
</evidence>
<dbReference type="KEGG" id="caua:113054687"/>
<dbReference type="Proteomes" id="UP000515129">
    <property type="component" value="Chromosome 35"/>
</dbReference>
<evidence type="ECO:0000256" key="1">
    <source>
        <dbReference type="ARBA" id="ARBA00004371"/>
    </source>
</evidence>
<evidence type="ECO:0000256" key="5">
    <source>
        <dbReference type="ARBA" id="ARBA00022490"/>
    </source>
</evidence>
<evidence type="ECO:0000256" key="3">
    <source>
        <dbReference type="ARBA" id="ARBA00004550"/>
    </source>
</evidence>